<dbReference type="Gene3D" id="4.10.1000.10">
    <property type="entry name" value="Zinc finger, CCCH-type"/>
    <property type="match status" value="1"/>
</dbReference>
<dbReference type="Pfam" id="PF04677">
    <property type="entry name" value="CwfJ_C_1"/>
    <property type="match status" value="1"/>
</dbReference>
<keyword evidence="1 4" id="KW-0479">Metal-binding</keyword>
<dbReference type="GeneID" id="113693728"/>
<dbReference type="GO" id="GO:0000398">
    <property type="term" value="P:mRNA splicing, via spliceosome"/>
    <property type="evidence" value="ECO:0007669"/>
    <property type="project" value="TreeGrafter"/>
</dbReference>
<evidence type="ECO:0000256" key="1">
    <source>
        <dbReference type="ARBA" id="ARBA00022723"/>
    </source>
</evidence>
<dbReference type="SUPFAM" id="SSF54197">
    <property type="entry name" value="HIT-like"/>
    <property type="match status" value="1"/>
</dbReference>
<organism evidence="7 8">
    <name type="scientific">Coffea arabica</name>
    <name type="common">Arabian coffee</name>
    <dbReference type="NCBI Taxonomy" id="13443"/>
    <lineage>
        <taxon>Eukaryota</taxon>
        <taxon>Viridiplantae</taxon>
        <taxon>Streptophyta</taxon>
        <taxon>Embryophyta</taxon>
        <taxon>Tracheophyta</taxon>
        <taxon>Spermatophyta</taxon>
        <taxon>Magnoliopsida</taxon>
        <taxon>eudicotyledons</taxon>
        <taxon>Gunneridae</taxon>
        <taxon>Pentapetalae</taxon>
        <taxon>asterids</taxon>
        <taxon>lamiids</taxon>
        <taxon>Gentianales</taxon>
        <taxon>Rubiaceae</taxon>
        <taxon>Ixoroideae</taxon>
        <taxon>Gardenieae complex</taxon>
        <taxon>Bertiereae - Coffeeae clade</taxon>
        <taxon>Coffeeae</taxon>
        <taxon>Coffea</taxon>
    </lineage>
</organism>
<keyword evidence="7" id="KW-1185">Reference proteome</keyword>
<protein>
    <submittedName>
        <fullName evidence="8">Zinc finger CCCH domain-containing protein 64 isoform X1</fullName>
    </submittedName>
</protein>
<feature type="region of interest" description="Disordered" evidence="5">
    <location>
        <begin position="278"/>
        <end position="312"/>
    </location>
</feature>
<evidence type="ECO:0000313" key="7">
    <source>
        <dbReference type="Proteomes" id="UP001652660"/>
    </source>
</evidence>
<name>A0A6P6SQR6_COFAR</name>
<evidence type="ECO:0000256" key="4">
    <source>
        <dbReference type="PROSITE-ProRule" id="PRU00723"/>
    </source>
</evidence>
<dbReference type="SUPFAM" id="SSF90229">
    <property type="entry name" value="CCCH zinc finger"/>
    <property type="match status" value="1"/>
</dbReference>
<feature type="zinc finger region" description="C3H1-type" evidence="4">
    <location>
        <begin position="348"/>
        <end position="371"/>
    </location>
</feature>
<evidence type="ECO:0000259" key="6">
    <source>
        <dbReference type="PROSITE" id="PS50103"/>
    </source>
</evidence>
<sequence>MTPAPRILLCGDVLGRLNQLCKRVSSVNKSAGPFDALLCVGQFFPDSPDGLEEFNDYIAGRSNFPIPTYFIGDYGVGAPKILSATSKEAGNQGFKMDGLKVCGNLYWLKGSGKFTLHGLSVVYLCGRKSASGMQFGTYSEDDVDALRALAEEPGIVDIFLTNEWPSGVTNKAATSDVPSGVSDSADADSTISELVADIKPRYHVAGTMGVFYAREPYTNVDAVHVTRFMGLAPVGNKNKQKFIHAISPTPASTMSSVEICAKPPNTTLSPYTMVEKATPTEAKAERPGESGSDSQYWRYDVSQKRQKHGDGDSERLCFKFTSSGCCPRGEKCHFRHDEDARQQSIRGVCFDLLNKGKCERGPDCNFKHSLQDENGSASSRRSFGTPSSNRSKECWFCLSSPSVESHLITGIGEHYYSALAKGPLVEDHVLIVPVEHLPNTLSMPEDCEIELNRVQNSLKAYFENQGKQVVFFEWVFKRATHANLQVVPVPSSRASGIKDIFNLAAKKLGFKFKTIESTNNSEGRRLLRTQYDRSCSLFYVELPGGTILTHVVEENERFPSQFGREVLAGLLNTADRADWKNCKLSKEEETKMAERFKKQFEAYDPNR</sequence>
<accession>A0A6P6SQR6</accession>
<dbReference type="Gene3D" id="3.30.428.10">
    <property type="entry name" value="HIT-like"/>
    <property type="match status" value="1"/>
</dbReference>
<dbReference type="SMART" id="SM00356">
    <property type="entry name" value="ZnF_C3H1"/>
    <property type="match status" value="2"/>
</dbReference>
<proteinExistence type="predicted"/>
<feature type="region of interest" description="Disordered" evidence="5">
    <location>
        <begin position="369"/>
        <end position="390"/>
    </location>
</feature>
<evidence type="ECO:0000313" key="8">
    <source>
        <dbReference type="RefSeq" id="XP_027068160.1"/>
    </source>
</evidence>
<dbReference type="InterPro" id="IPR040194">
    <property type="entry name" value="Cwf19-like"/>
</dbReference>
<dbReference type="RefSeq" id="XP_027068160.1">
    <property type="nucleotide sequence ID" value="XM_027212359.2"/>
</dbReference>
<gene>
    <name evidence="8" type="primary">LOC113693728</name>
</gene>
<dbReference type="GO" id="GO:0071014">
    <property type="term" value="C:post-mRNA release spliceosomal complex"/>
    <property type="evidence" value="ECO:0007669"/>
    <property type="project" value="TreeGrafter"/>
</dbReference>
<dbReference type="InterPro" id="IPR036265">
    <property type="entry name" value="HIT-like_sf"/>
</dbReference>
<dbReference type="AlphaFoldDB" id="A0A6P6SQR6"/>
<dbReference type="InterPro" id="IPR006767">
    <property type="entry name" value="Cwf19-like_C_dom-2"/>
</dbReference>
<dbReference type="PANTHER" id="PTHR12072">
    <property type="entry name" value="CWF19, CELL CYCLE CONTROL PROTEIN"/>
    <property type="match status" value="1"/>
</dbReference>
<feature type="domain" description="C3H1-type" evidence="6">
    <location>
        <begin position="311"/>
        <end position="339"/>
    </location>
</feature>
<keyword evidence="2 4" id="KW-0863">Zinc-finger</keyword>
<feature type="domain" description="C3H1-type" evidence="6">
    <location>
        <begin position="348"/>
        <end position="371"/>
    </location>
</feature>
<dbReference type="Pfam" id="PF04676">
    <property type="entry name" value="CwfJ_C_2"/>
    <property type="match status" value="1"/>
</dbReference>
<feature type="zinc finger region" description="C3H1-type" evidence="4">
    <location>
        <begin position="311"/>
        <end position="339"/>
    </location>
</feature>
<reference evidence="7" key="1">
    <citation type="journal article" date="2025" name="Foods">
        <title>Unveiling the Microbial Signatures of Arabica Coffee Cherries: Insights into Ripeness Specific Diversity, Functional Traits, and Implications for Quality and Safety.</title>
        <authorList>
            <consortium name="RefSeq"/>
            <person name="Tenea G.N."/>
            <person name="Cifuentes V."/>
            <person name="Reyes P."/>
            <person name="Cevallos-Vallejos M."/>
        </authorList>
    </citation>
    <scope>NUCLEOTIDE SEQUENCE [LARGE SCALE GENOMIC DNA]</scope>
</reference>
<dbReference type="InterPro" id="IPR036855">
    <property type="entry name" value="Znf_CCCH_sf"/>
</dbReference>
<dbReference type="PANTHER" id="PTHR12072:SF4">
    <property type="entry name" value="CWF19-LIKE PROTEIN 1"/>
    <property type="match status" value="1"/>
</dbReference>
<dbReference type="InterPro" id="IPR006768">
    <property type="entry name" value="Cwf19-like_C_dom-1"/>
</dbReference>
<keyword evidence="3 4" id="KW-0862">Zinc</keyword>
<dbReference type="InterPro" id="IPR000571">
    <property type="entry name" value="Znf_CCCH"/>
</dbReference>
<evidence type="ECO:0000256" key="2">
    <source>
        <dbReference type="ARBA" id="ARBA00022771"/>
    </source>
</evidence>
<dbReference type="GO" id="GO:0061632">
    <property type="term" value="F:RNA lariat debranching enzyme activator activity"/>
    <property type="evidence" value="ECO:0007669"/>
    <property type="project" value="TreeGrafter"/>
</dbReference>
<evidence type="ECO:0000256" key="5">
    <source>
        <dbReference type="SAM" id="MobiDB-lite"/>
    </source>
</evidence>
<dbReference type="CDD" id="cd07380">
    <property type="entry name" value="MPP_CWF19_N"/>
    <property type="match status" value="1"/>
</dbReference>
<dbReference type="PROSITE" id="PS50103">
    <property type="entry name" value="ZF_C3H1"/>
    <property type="match status" value="2"/>
</dbReference>
<reference evidence="8" key="2">
    <citation type="submission" date="2025-08" db="UniProtKB">
        <authorList>
            <consortium name="RefSeq"/>
        </authorList>
    </citation>
    <scope>IDENTIFICATION</scope>
    <source>
        <tissue evidence="8">Leaves</tissue>
    </source>
</reference>
<dbReference type="Proteomes" id="UP001652660">
    <property type="component" value="Chromosome 6c"/>
</dbReference>
<dbReference type="GO" id="GO:0008270">
    <property type="term" value="F:zinc ion binding"/>
    <property type="evidence" value="ECO:0007669"/>
    <property type="project" value="UniProtKB-KW"/>
</dbReference>
<feature type="compositionally biased region" description="Polar residues" evidence="5">
    <location>
        <begin position="372"/>
        <end position="389"/>
    </location>
</feature>
<dbReference type="OrthoDB" id="444325at2759"/>
<evidence type="ECO:0000256" key="3">
    <source>
        <dbReference type="ARBA" id="ARBA00022833"/>
    </source>
</evidence>